<name>A0A161V0M3_9HYPH</name>
<dbReference type="AlphaFoldDB" id="A0A161V0M3"/>
<evidence type="ECO:0000313" key="3">
    <source>
        <dbReference type="EMBL" id="KZL09442.1"/>
    </source>
</evidence>
<feature type="transmembrane region" description="Helical" evidence="1">
    <location>
        <begin position="228"/>
        <end position="245"/>
    </location>
</feature>
<keyword evidence="4" id="KW-1185">Reference proteome</keyword>
<comment type="caution">
    <text evidence="3">The sequence shown here is derived from an EMBL/GenBank/DDBJ whole genome shotgun (WGS) entry which is preliminary data.</text>
</comment>
<dbReference type="STRING" id="989403.SAMN05421798_103333"/>
<accession>A0A161V0M3</accession>
<dbReference type="InterPro" id="IPR005804">
    <property type="entry name" value="FA_desaturase_dom"/>
</dbReference>
<feature type="transmembrane region" description="Helical" evidence="1">
    <location>
        <begin position="74"/>
        <end position="93"/>
    </location>
</feature>
<dbReference type="GO" id="GO:0006629">
    <property type="term" value="P:lipid metabolic process"/>
    <property type="evidence" value="ECO:0007669"/>
    <property type="project" value="InterPro"/>
</dbReference>
<evidence type="ECO:0000256" key="1">
    <source>
        <dbReference type="SAM" id="Phobius"/>
    </source>
</evidence>
<feature type="transmembrane region" description="Helical" evidence="1">
    <location>
        <begin position="20"/>
        <end position="41"/>
    </location>
</feature>
<dbReference type="Proteomes" id="UP000076577">
    <property type="component" value="Unassembled WGS sequence"/>
</dbReference>
<proteinExistence type="predicted"/>
<keyword evidence="1" id="KW-0472">Membrane</keyword>
<evidence type="ECO:0000313" key="4">
    <source>
        <dbReference type="Proteomes" id="UP000076577"/>
    </source>
</evidence>
<protein>
    <submittedName>
        <fullName evidence="3">Fatty acid desaturase</fullName>
    </submittedName>
</protein>
<dbReference type="Pfam" id="PF00487">
    <property type="entry name" value="FA_desaturase"/>
    <property type="match status" value="1"/>
</dbReference>
<sequence>MVPKKDQENKNTWTEVMTDYFFVLLIALGLVAFVLDPLYHLNECRKIAGLKGVTDIHAARRAFSHYRPKKLDSILGPIQFVGHWLVIIGMIGLAFHIQLFVFDLLTIWVICSQLRALEELGHMAIHGILGGSKKSQILLADSLFQFPALMSSAEERRHRHCVLHHPNANLLDVDPGLRDFIEIGFVPGISKFKFWLGVFHPCTPKGIYERCRGILSHFKRDLTSPYRLTLRIVGIVATIAPFLLLGWGYGFLMFYLIPLLIVFPQFYWFSQVVEHRWFENVDGMDPLERELTSCRPTLYEGISGAIIRNSIFPIGDNHHLAHSLFPYLRWSYLGAADQLLIDNMPEYGKNTSRGLFFNSKKSLSAISYLRTTMIKSHGKTPDENLCPKGN</sequence>
<keyword evidence="1" id="KW-0812">Transmembrane</keyword>
<reference evidence="3 4" key="1">
    <citation type="journal article" date="2016" name="Front. Microbiol.">
        <title>Comparative Genomic Analysis Reveals a Diverse Repertoire of Genes Involved in Prokaryote-Eukaryote Interactions within the Pseudovibrio Genus.</title>
        <authorList>
            <person name="Romano S."/>
            <person name="Fernandez-Guerra A."/>
            <person name="Reen F.J."/>
            <person name="Glockner F.O."/>
            <person name="Crowley S.P."/>
            <person name="O'Sullivan O."/>
            <person name="Cotter P.D."/>
            <person name="Adams C."/>
            <person name="Dobson A.D."/>
            <person name="O'Gara F."/>
        </authorList>
    </citation>
    <scope>NUCLEOTIDE SEQUENCE [LARGE SCALE GENOMIC DNA]</scope>
    <source>
        <strain evidence="3 4">Ad2</strain>
    </source>
</reference>
<evidence type="ECO:0000259" key="2">
    <source>
        <dbReference type="Pfam" id="PF00487"/>
    </source>
</evidence>
<dbReference type="OrthoDB" id="9792534at2"/>
<dbReference type="EMBL" id="LMCB01000122">
    <property type="protein sequence ID" value="KZL09442.1"/>
    <property type="molecule type" value="Genomic_DNA"/>
</dbReference>
<gene>
    <name evidence="3" type="ORF">PsAD2_04042</name>
</gene>
<feature type="domain" description="Fatty acid desaturase" evidence="2">
    <location>
        <begin position="110"/>
        <end position="349"/>
    </location>
</feature>
<organism evidence="3 4">
    <name type="scientific">Pseudovibrio axinellae</name>
    <dbReference type="NCBI Taxonomy" id="989403"/>
    <lineage>
        <taxon>Bacteria</taxon>
        <taxon>Pseudomonadati</taxon>
        <taxon>Pseudomonadota</taxon>
        <taxon>Alphaproteobacteria</taxon>
        <taxon>Hyphomicrobiales</taxon>
        <taxon>Stappiaceae</taxon>
        <taxon>Pseudovibrio</taxon>
    </lineage>
</organism>
<dbReference type="PATRIC" id="fig|989403.3.peg.4419"/>
<dbReference type="RefSeq" id="WP_068010034.1">
    <property type="nucleotide sequence ID" value="NZ_LMCB01000122.1"/>
</dbReference>
<keyword evidence="1" id="KW-1133">Transmembrane helix</keyword>